<dbReference type="Gene3D" id="3.40.50.2000">
    <property type="entry name" value="Glycogen Phosphorylase B"/>
    <property type="match status" value="2"/>
</dbReference>
<proteinExistence type="predicted"/>
<dbReference type="EC" id="2.4.-.-" evidence="2"/>
<reference evidence="2 3" key="1">
    <citation type="submission" date="2023-04" db="EMBL/GenBank/DDBJ databases">
        <title>A novel bacteria isolated from coastal sediment.</title>
        <authorList>
            <person name="Liu X.-J."/>
            <person name="Du Z.-J."/>
        </authorList>
    </citation>
    <scope>NUCLEOTIDE SEQUENCE [LARGE SCALE GENOMIC DNA]</scope>
    <source>
        <strain evidence="2 3">SDUM461003</strain>
    </source>
</reference>
<name>A0ABU1B0S9_9BACT</name>
<dbReference type="Pfam" id="PF13439">
    <property type="entry name" value="Glyco_transf_4"/>
    <property type="match status" value="1"/>
</dbReference>
<accession>A0ABU1B0S9</accession>
<evidence type="ECO:0000259" key="1">
    <source>
        <dbReference type="Pfam" id="PF13439"/>
    </source>
</evidence>
<evidence type="ECO:0000313" key="2">
    <source>
        <dbReference type="EMBL" id="MDQ8209154.1"/>
    </source>
</evidence>
<evidence type="ECO:0000313" key="3">
    <source>
        <dbReference type="Proteomes" id="UP001225316"/>
    </source>
</evidence>
<keyword evidence="2" id="KW-0808">Transferase</keyword>
<dbReference type="Proteomes" id="UP001225316">
    <property type="component" value="Unassembled WGS sequence"/>
</dbReference>
<comment type="caution">
    <text evidence="2">The sequence shown here is derived from an EMBL/GenBank/DDBJ whole genome shotgun (WGS) entry which is preliminary data.</text>
</comment>
<dbReference type="EMBL" id="JARXHW010000054">
    <property type="protein sequence ID" value="MDQ8209154.1"/>
    <property type="molecule type" value="Genomic_DNA"/>
</dbReference>
<dbReference type="Pfam" id="PF13692">
    <property type="entry name" value="Glyco_trans_1_4"/>
    <property type="match status" value="1"/>
</dbReference>
<dbReference type="SUPFAM" id="SSF53756">
    <property type="entry name" value="UDP-Glycosyltransferase/glycogen phosphorylase"/>
    <property type="match status" value="1"/>
</dbReference>
<dbReference type="GO" id="GO:0016757">
    <property type="term" value="F:glycosyltransferase activity"/>
    <property type="evidence" value="ECO:0007669"/>
    <property type="project" value="UniProtKB-KW"/>
</dbReference>
<gene>
    <name evidence="2" type="ORF">QEH52_16630</name>
</gene>
<organism evidence="2 3">
    <name type="scientific">Thalassobacterium maritimum</name>
    <dbReference type="NCBI Taxonomy" id="3041265"/>
    <lineage>
        <taxon>Bacteria</taxon>
        <taxon>Pseudomonadati</taxon>
        <taxon>Verrucomicrobiota</taxon>
        <taxon>Opitutia</taxon>
        <taxon>Puniceicoccales</taxon>
        <taxon>Coraliomargaritaceae</taxon>
        <taxon>Thalassobacterium</taxon>
    </lineage>
</organism>
<keyword evidence="3" id="KW-1185">Reference proteome</keyword>
<dbReference type="InterPro" id="IPR028098">
    <property type="entry name" value="Glyco_trans_4-like_N"/>
</dbReference>
<keyword evidence="2" id="KW-0328">Glycosyltransferase</keyword>
<dbReference type="RefSeq" id="WP_308951981.1">
    <property type="nucleotide sequence ID" value="NZ_JARXHW010000054.1"/>
</dbReference>
<protein>
    <submittedName>
        <fullName evidence="2">Glycosyltransferase</fullName>
        <ecNumber evidence="2">2.4.-.-</ecNumber>
    </submittedName>
</protein>
<feature type="domain" description="Glycosyltransferase subfamily 4-like N-terminal" evidence="1">
    <location>
        <begin position="17"/>
        <end position="199"/>
    </location>
</feature>
<dbReference type="PANTHER" id="PTHR12526:SF630">
    <property type="entry name" value="GLYCOSYLTRANSFERASE"/>
    <property type="match status" value="1"/>
</dbReference>
<dbReference type="PANTHER" id="PTHR12526">
    <property type="entry name" value="GLYCOSYLTRANSFERASE"/>
    <property type="match status" value="1"/>
</dbReference>
<sequence>MHFLFNTGFYKPSTHTGGPIYSVSALAESLVKRGHCVTVAAVRNKADSCNCDQSRDYVLNGVHVRLFDSVPYLWQKLPMSRLKQMSVSRLDHNWERWLNEIMPSVDVCDSQLGFLYSNRAVSRISKKHAKIYLYHQRGNLDPRRFGANALFKRVYLNLFEKPILTRADVLIALSQREAEVFRAYVPSSRVEVIPNGVDCREWLLPAVAEGELADVFLRIGDAPLVIWHSRMVKMKGPDVFVRAFARAQKKQPSLQAILAGPNEEGLREECEMIAQEMGVTDCVYFMNALSGSNRRALLQRADLFVLPTAGEGLSMAILEAMACGCAVVTTPEANISEIQACGAGSVVACNELEIGNAIVEMFSESVSGLAARKANARALVDENFSLTGVVDRYLELVERILAES</sequence>